<reference evidence="1" key="1">
    <citation type="journal article" date="2020" name="bioRxiv">
        <title>Historical genomics reveals the evolutionary mechanisms behind multiple outbreaks of the host-specific coffee wilt pathogen Fusarium xylarioides.</title>
        <authorList>
            <person name="Peck D."/>
            <person name="Nowell R.W."/>
            <person name="Flood J."/>
            <person name="Ryan M.J."/>
            <person name="Barraclough T.G."/>
        </authorList>
    </citation>
    <scope>NUCLEOTIDE SEQUENCE</scope>
    <source>
        <strain evidence="1">IMI 127659i</strain>
    </source>
</reference>
<proteinExistence type="predicted"/>
<organism evidence="1 2">
    <name type="scientific">Fusarium xylarioides</name>
    <dbReference type="NCBI Taxonomy" id="221167"/>
    <lineage>
        <taxon>Eukaryota</taxon>
        <taxon>Fungi</taxon>
        <taxon>Dikarya</taxon>
        <taxon>Ascomycota</taxon>
        <taxon>Pezizomycotina</taxon>
        <taxon>Sordariomycetes</taxon>
        <taxon>Hypocreomycetidae</taxon>
        <taxon>Hypocreales</taxon>
        <taxon>Nectriaceae</taxon>
        <taxon>Fusarium</taxon>
        <taxon>Fusarium fujikuroi species complex</taxon>
    </lineage>
</organism>
<name>A0A9P7HZS3_9HYPO</name>
<protein>
    <submittedName>
        <fullName evidence="1">Uncharacterized protein</fullName>
    </submittedName>
</protein>
<sequence>MSSNDNNQSSVTLHGFQGWESMYQTALRYMDEAGTDSVTTYVCIPGAEDPTVMVIIYRGGSYRAFEPLEDVHGNDKQLALPTSPLLTSPTHKQYQLTKYIWELRHTNRLPMSTFNGIVSEFPNIRIDFFQRNAAHNRRLLVS</sequence>
<dbReference type="Proteomes" id="UP000750502">
    <property type="component" value="Unassembled WGS sequence"/>
</dbReference>
<gene>
    <name evidence="1" type="ORF">H9Q72_005362</name>
</gene>
<keyword evidence="2" id="KW-1185">Reference proteome</keyword>
<evidence type="ECO:0000313" key="2">
    <source>
        <dbReference type="Proteomes" id="UP000750502"/>
    </source>
</evidence>
<accession>A0A9P7HZS3</accession>
<dbReference type="OrthoDB" id="10447750at2759"/>
<evidence type="ECO:0000313" key="1">
    <source>
        <dbReference type="EMBL" id="KAG5766595.1"/>
    </source>
</evidence>
<dbReference type="AlphaFoldDB" id="A0A9P7HZS3"/>
<dbReference type="EMBL" id="JADFTT010000151">
    <property type="protein sequence ID" value="KAG5766595.1"/>
    <property type="molecule type" value="Genomic_DNA"/>
</dbReference>
<comment type="caution">
    <text evidence="1">The sequence shown here is derived from an EMBL/GenBank/DDBJ whole genome shotgun (WGS) entry which is preliminary data.</text>
</comment>
<reference evidence="1" key="2">
    <citation type="submission" date="2020-10" db="EMBL/GenBank/DDBJ databases">
        <authorList>
            <person name="Peck L.D."/>
            <person name="Nowell R.W."/>
            <person name="Flood J."/>
            <person name="Ryan M.J."/>
            <person name="Barraclough T.G."/>
        </authorList>
    </citation>
    <scope>NUCLEOTIDE SEQUENCE</scope>
    <source>
        <strain evidence="1">IMI 127659i</strain>
    </source>
</reference>